<dbReference type="RefSeq" id="WP_221929000.1">
    <property type="nucleotide sequence ID" value="NZ_FXSZ01000001.1"/>
</dbReference>
<dbReference type="Pfam" id="PF01476">
    <property type="entry name" value="LysM"/>
    <property type="match status" value="1"/>
</dbReference>
<dbReference type="CDD" id="cd00118">
    <property type="entry name" value="LysM"/>
    <property type="match status" value="1"/>
</dbReference>
<dbReference type="InterPro" id="IPR051056">
    <property type="entry name" value="Glycosyl_Hydrolase_73"/>
</dbReference>
<dbReference type="SMART" id="SM00257">
    <property type="entry name" value="LysM"/>
    <property type="match status" value="1"/>
</dbReference>
<dbReference type="AlphaFoldDB" id="A0A521AXS3"/>
<accession>A0A521AXS3</accession>
<dbReference type="GO" id="GO:0042742">
    <property type="term" value="P:defense response to bacterium"/>
    <property type="evidence" value="ECO:0007669"/>
    <property type="project" value="UniProtKB-KW"/>
</dbReference>
<dbReference type="EMBL" id="FXSZ01000001">
    <property type="protein sequence ID" value="SMO39624.1"/>
    <property type="molecule type" value="Genomic_DNA"/>
</dbReference>
<keyword evidence="2" id="KW-0081">Bacteriolytic enzyme</keyword>
<dbReference type="InterPro" id="IPR002901">
    <property type="entry name" value="MGlyc_endo_b_GlcNAc-like_dom"/>
</dbReference>
<dbReference type="PANTHER" id="PTHR33308:SF9">
    <property type="entry name" value="PEPTIDOGLYCAN HYDROLASE FLGJ"/>
    <property type="match status" value="1"/>
</dbReference>
<feature type="compositionally biased region" description="Polar residues" evidence="5">
    <location>
        <begin position="28"/>
        <end position="42"/>
    </location>
</feature>
<evidence type="ECO:0000256" key="2">
    <source>
        <dbReference type="ARBA" id="ARBA00022638"/>
    </source>
</evidence>
<feature type="region of interest" description="Disordered" evidence="5">
    <location>
        <begin position="220"/>
        <end position="249"/>
    </location>
</feature>
<evidence type="ECO:0000256" key="5">
    <source>
        <dbReference type="SAM" id="MobiDB-lite"/>
    </source>
</evidence>
<reference evidence="8 9" key="1">
    <citation type="submission" date="2017-05" db="EMBL/GenBank/DDBJ databases">
        <authorList>
            <person name="Varghese N."/>
            <person name="Submissions S."/>
        </authorList>
    </citation>
    <scope>NUCLEOTIDE SEQUENCE [LARGE SCALE GENOMIC DNA]</scope>
    <source>
        <strain evidence="8 9">DSM 21342</strain>
    </source>
</reference>
<feature type="domain" description="LysM" evidence="7">
    <location>
        <begin position="255"/>
        <end position="298"/>
    </location>
</feature>
<evidence type="ECO:0000313" key="8">
    <source>
        <dbReference type="EMBL" id="SMO39624.1"/>
    </source>
</evidence>
<dbReference type="InterPro" id="IPR036779">
    <property type="entry name" value="LysM_dom_sf"/>
</dbReference>
<name>A0A521AXS3_9SPHI</name>
<keyword evidence="6" id="KW-0732">Signal</keyword>
<evidence type="ECO:0000313" key="9">
    <source>
        <dbReference type="Proteomes" id="UP000315971"/>
    </source>
</evidence>
<evidence type="ECO:0000256" key="1">
    <source>
        <dbReference type="ARBA" id="ARBA00022529"/>
    </source>
</evidence>
<dbReference type="PROSITE" id="PS51782">
    <property type="entry name" value="LYSM"/>
    <property type="match status" value="1"/>
</dbReference>
<feature type="compositionally biased region" description="Polar residues" evidence="5">
    <location>
        <begin position="220"/>
        <end position="237"/>
    </location>
</feature>
<dbReference type="InterPro" id="IPR018392">
    <property type="entry name" value="LysM"/>
</dbReference>
<protein>
    <recommendedName>
        <fullName evidence="4">Peptidoglycan hydrolase</fullName>
    </recommendedName>
</protein>
<feature type="compositionally biased region" description="Low complexity" evidence="5">
    <location>
        <begin position="43"/>
        <end position="68"/>
    </location>
</feature>
<dbReference type="PROSITE" id="PS51257">
    <property type="entry name" value="PROKAR_LIPOPROTEIN"/>
    <property type="match status" value="1"/>
</dbReference>
<dbReference type="SUPFAM" id="SSF54106">
    <property type="entry name" value="LysM domain"/>
    <property type="match status" value="1"/>
</dbReference>
<evidence type="ECO:0000259" key="7">
    <source>
        <dbReference type="PROSITE" id="PS51782"/>
    </source>
</evidence>
<dbReference type="Gene3D" id="1.10.530.10">
    <property type="match status" value="1"/>
</dbReference>
<dbReference type="Proteomes" id="UP000315971">
    <property type="component" value="Unassembled WGS sequence"/>
</dbReference>
<dbReference type="GO" id="GO:0004040">
    <property type="term" value="F:amidase activity"/>
    <property type="evidence" value="ECO:0007669"/>
    <property type="project" value="InterPro"/>
</dbReference>
<evidence type="ECO:0000256" key="3">
    <source>
        <dbReference type="ARBA" id="ARBA00022801"/>
    </source>
</evidence>
<proteinExistence type="predicted"/>
<dbReference type="SMART" id="SM00047">
    <property type="entry name" value="LYZ2"/>
    <property type="match status" value="1"/>
</dbReference>
<evidence type="ECO:0000256" key="6">
    <source>
        <dbReference type="SAM" id="SignalP"/>
    </source>
</evidence>
<keyword evidence="1" id="KW-0929">Antimicrobial</keyword>
<dbReference type="Pfam" id="PF01832">
    <property type="entry name" value="Glucosaminidase"/>
    <property type="match status" value="1"/>
</dbReference>
<feature type="compositionally biased region" description="Low complexity" evidence="5">
    <location>
        <begin position="238"/>
        <end position="249"/>
    </location>
</feature>
<feature type="chain" id="PRO_5022239343" description="Peptidoglycan hydrolase" evidence="6">
    <location>
        <begin position="23"/>
        <end position="300"/>
    </location>
</feature>
<sequence>MKNYLPSLSFFTFCILMSSCTAYRPLTPSTGSSSNVPSKDNYPTTITTTSTASPAPSPSKSTGSVRSSSTEAYIQKYKGIAVDEMKRTGIPASITLAQGILESGSGNSDLATMANNHFGIKCTNDWQGETYYKDDDRPNECFRKYPHVEGSFHDHSEFLKRPRYAALYKLDPSDYKGWAYGLKSAGYATHSEYAPKLINLIDKYDLTRFDKYAGKETASNNNGSLFFEQKPTNANENQTTTPSSASASPQPIPAGYYLVKAGDTLYSIARKFNLKVEDIVSLNNLESYSIEIGQKLKVTK</sequence>
<keyword evidence="9" id="KW-1185">Reference proteome</keyword>
<dbReference type="Gene3D" id="3.10.350.10">
    <property type="entry name" value="LysM domain"/>
    <property type="match status" value="1"/>
</dbReference>
<feature type="signal peptide" evidence="6">
    <location>
        <begin position="1"/>
        <end position="22"/>
    </location>
</feature>
<evidence type="ECO:0000256" key="4">
    <source>
        <dbReference type="ARBA" id="ARBA00032108"/>
    </source>
</evidence>
<dbReference type="GO" id="GO:0031640">
    <property type="term" value="P:killing of cells of another organism"/>
    <property type="evidence" value="ECO:0007669"/>
    <property type="project" value="UniProtKB-KW"/>
</dbReference>
<organism evidence="8 9">
    <name type="scientific">Solitalea koreensis</name>
    <dbReference type="NCBI Taxonomy" id="543615"/>
    <lineage>
        <taxon>Bacteria</taxon>
        <taxon>Pseudomonadati</taxon>
        <taxon>Bacteroidota</taxon>
        <taxon>Sphingobacteriia</taxon>
        <taxon>Sphingobacteriales</taxon>
        <taxon>Sphingobacteriaceae</taxon>
        <taxon>Solitalea</taxon>
    </lineage>
</organism>
<gene>
    <name evidence="8" type="ORF">SAMN06265350_101502</name>
</gene>
<dbReference type="PANTHER" id="PTHR33308">
    <property type="entry name" value="PEPTIDOGLYCAN HYDROLASE FLGJ"/>
    <property type="match status" value="1"/>
</dbReference>
<feature type="region of interest" description="Disordered" evidence="5">
    <location>
        <begin position="28"/>
        <end position="68"/>
    </location>
</feature>
<keyword evidence="3 8" id="KW-0378">Hydrolase</keyword>